<comment type="caution">
    <text evidence="1">The sequence shown here is derived from an EMBL/GenBank/DDBJ whole genome shotgun (WGS) entry which is preliminary data.</text>
</comment>
<sequence length="267" mass="29739">MGDWESDEFMSDWDKTYVSTNVKPGSRSYDKDFFLGLRSSFQDQPPLESISDAIIATACCAVGRADVVGRFFDDITHDLSPEESQAIFLRLRESITFVFPYLGIPTCIPACYGMIGVVKRKGWEFASTERLRGRMISVDDAKRGRELRTSVYRNVGNSEIFGLMDTYFTDLFMCSTVVTWGYLLARANEKLFQIHESHLVVAATIMALGATRQTKSHIKATLGLGSSVQSVKAVMNVVGQISDWADRPLVDFDVDELAGQVQQGVGR</sequence>
<gene>
    <name evidence="1" type="ORF">A1O9_12727</name>
</gene>
<dbReference type="Gene3D" id="1.20.1290.10">
    <property type="entry name" value="AhpD-like"/>
    <property type="match status" value="1"/>
</dbReference>
<dbReference type="AlphaFoldDB" id="A0A072NTN7"/>
<reference evidence="1 2" key="1">
    <citation type="submission" date="2013-03" db="EMBL/GenBank/DDBJ databases">
        <title>The Genome Sequence of Exophiala aquamarina CBS 119918.</title>
        <authorList>
            <consortium name="The Broad Institute Genomics Platform"/>
            <person name="Cuomo C."/>
            <person name="de Hoog S."/>
            <person name="Gorbushina A."/>
            <person name="Walker B."/>
            <person name="Young S.K."/>
            <person name="Zeng Q."/>
            <person name="Gargeya S."/>
            <person name="Fitzgerald M."/>
            <person name="Haas B."/>
            <person name="Abouelleil A."/>
            <person name="Allen A.W."/>
            <person name="Alvarado L."/>
            <person name="Arachchi H.M."/>
            <person name="Berlin A.M."/>
            <person name="Chapman S.B."/>
            <person name="Gainer-Dewar J."/>
            <person name="Goldberg J."/>
            <person name="Griggs A."/>
            <person name="Gujja S."/>
            <person name="Hansen M."/>
            <person name="Howarth C."/>
            <person name="Imamovic A."/>
            <person name="Ireland A."/>
            <person name="Larimer J."/>
            <person name="McCowan C."/>
            <person name="Murphy C."/>
            <person name="Pearson M."/>
            <person name="Poon T.W."/>
            <person name="Priest M."/>
            <person name="Roberts A."/>
            <person name="Saif S."/>
            <person name="Shea T."/>
            <person name="Sisk P."/>
            <person name="Sykes S."/>
            <person name="Wortman J."/>
            <person name="Nusbaum C."/>
            <person name="Birren B."/>
        </authorList>
    </citation>
    <scope>NUCLEOTIDE SEQUENCE [LARGE SCALE GENOMIC DNA]</scope>
    <source>
        <strain evidence="1 2">CBS 119918</strain>
    </source>
</reference>
<evidence type="ECO:0000313" key="2">
    <source>
        <dbReference type="Proteomes" id="UP000027920"/>
    </source>
</evidence>
<dbReference type="OrthoDB" id="3707757at2759"/>
<dbReference type="Proteomes" id="UP000027920">
    <property type="component" value="Unassembled WGS sequence"/>
</dbReference>
<dbReference type="InterPro" id="IPR029032">
    <property type="entry name" value="AhpD-like"/>
</dbReference>
<dbReference type="HOGENOM" id="CLU_091058_0_0_1"/>
<keyword evidence="2" id="KW-1185">Reference proteome</keyword>
<dbReference type="RefSeq" id="XP_013253814.1">
    <property type="nucleotide sequence ID" value="XM_013398360.1"/>
</dbReference>
<evidence type="ECO:0000313" key="1">
    <source>
        <dbReference type="EMBL" id="KEF51224.1"/>
    </source>
</evidence>
<dbReference type="EMBL" id="AMGV01000026">
    <property type="protein sequence ID" value="KEF51224.1"/>
    <property type="molecule type" value="Genomic_DNA"/>
</dbReference>
<dbReference type="SUPFAM" id="SSF69118">
    <property type="entry name" value="AhpD-like"/>
    <property type="match status" value="1"/>
</dbReference>
<proteinExistence type="predicted"/>
<dbReference type="GeneID" id="25287621"/>
<name>A0A072NTN7_9EURO</name>
<protein>
    <submittedName>
        <fullName evidence="1">Uncharacterized protein</fullName>
    </submittedName>
</protein>
<dbReference type="VEuPathDB" id="FungiDB:A1O9_12727"/>
<organism evidence="1 2">
    <name type="scientific">Exophiala aquamarina CBS 119918</name>
    <dbReference type="NCBI Taxonomy" id="1182545"/>
    <lineage>
        <taxon>Eukaryota</taxon>
        <taxon>Fungi</taxon>
        <taxon>Dikarya</taxon>
        <taxon>Ascomycota</taxon>
        <taxon>Pezizomycotina</taxon>
        <taxon>Eurotiomycetes</taxon>
        <taxon>Chaetothyriomycetidae</taxon>
        <taxon>Chaetothyriales</taxon>
        <taxon>Herpotrichiellaceae</taxon>
        <taxon>Exophiala</taxon>
    </lineage>
</organism>
<accession>A0A072NTN7</accession>
<dbReference type="PANTHER" id="PTHR28180">
    <property type="entry name" value="CONSERVED MITOCHONDRIAL PROTEIN-RELATED"/>
    <property type="match status" value="1"/>
</dbReference>
<dbReference type="InterPro" id="IPR052999">
    <property type="entry name" value="PTS1_Protein"/>
</dbReference>